<accession>A0A0P1A5M9</accession>
<dbReference type="OMA" id="LDQCAAC"/>
<dbReference type="InterPro" id="IPR021777">
    <property type="entry name" value="SANBR_BTB"/>
</dbReference>
<evidence type="ECO:0000259" key="1">
    <source>
        <dbReference type="Pfam" id="PF11822"/>
    </source>
</evidence>
<dbReference type="InterPro" id="IPR045902">
    <property type="entry name" value="SANBR-like"/>
</dbReference>
<proteinExistence type="predicted"/>
<dbReference type="EMBL" id="CCYD01000041">
    <property type="protein sequence ID" value="CEG35424.1"/>
    <property type="molecule type" value="Genomic_DNA"/>
</dbReference>
<keyword evidence="3" id="KW-1185">Reference proteome</keyword>
<dbReference type="Proteomes" id="UP000054928">
    <property type="component" value="Unassembled WGS sequence"/>
</dbReference>
<dbReference type="Gene3D" id="3.30.710.10">
    <property type="entry name" value="Potassium Channel Kv1.1, Chain A"/>
    <property type="match status" value="1"/>
</dbReference>
<dbReference type="PANTHER" id="PTHR20946:SF0">
    <property type="entry name" value="SANT AND BTB DOMAIN REGULATOR OF CLASS SWITCH RECOMBINATION"/>
    <property type="match status" value="1"/>
</dbReference>
<sequence length="440" mass="50151">MKDNAKNGTVNGVAVSSIPIVVIHVIDEYRQSSKIFKCQRELLLTEMKYFQAYLSGANEHDEIEISVHCDVKIFALLIKYMRNRGRGLKPHITLKNIVSILVASEFLQMEELVQECVSYISSCMQDFINHRVSLSGLLDSTITKIAESCTIEQLQLLYDPQDKILSKLQQKKVEAIVSDLQTRERHLELCMYCGLLFLKDDRNGAGCFESKFYIGVHGELIGHHEAKAGWQVETFLQEVKADNNISWIAVFWYILGSIEYYRCTGCKRECSLRELQDCAYHPGDIIDDRPVYKYSCCGVPIFSADENLIRGCQTTTHTMIHCDRRPIVNSFLNSMSLPNMWAQISACESMARMQGSAWTSDVKGGSRIDASSLFHLPHPRKSLANTAICNLSSKNCFNESKSDIKGYRRQCEVLQLQEKDCVHFFNITHQLLNQRKKATN</sequence>
<protein>
    <recommendedName>
        <fullName evidence="1">SANT and BTB domain-containing protein</fullName>
    </recommendedName>
</protein>
<dbReference type="SUPFAM" id="SSF54695">
    <property type="entry name" value="POZ domain"/>
    <property type="match status" value="1"/>
</dbReference>
<evidence type="ECO:0000313" key="2">
    <source>
        <dbReference type="EMBL" id="CEG35424.1"/>
    </source>
</evidence>
<evidence type="ECO:0000313" key="3">
    <source>
        <dbReference type="Proteomes" id="UP000054928"/>
    </source>
</evidence>
<dbReference type="OrthoDB" id="550012at2759"/>
<dbReference type="Pfam" id="PF11822">
    <property type="entry name" value="BTB_SANBR"/>
    <property type="match status" value="1"/>
</dbReference>
<dbReference type="AlphaFoldDB" id="A0A0P1A5M9"/>
<reference evidence="3" key="1">
    <citation type="submission" date="2014-09" db="EMBL/GenBank/DDBJ databases">
        <authorList>
            <person name="Sharma Rahul"/>
            <person name="Thines Marco"/>
        </authorList>
    </citation>
    <scope>NUCLEOTIDE SEQUENCE [LARGE SCALE GENOMIC DNA]</scope>
</reference>
<dbReference type="GeneID" id="36404601"/>
<dbReference type="PANTHER" id="PTHR20946">
    <property type="entry name" value="SANT AND BTB DOMAIN REGULATOR OF CLASS SWITCH RECOMBINATION"/>
    <property type="match status" value="1"/>
</dbReference>
<organism evidence="2 3">
    <name type="scientific">Plasmopara halstedii</name>
    <name type="common">Downy mildew of sunflower</name>
    <dbReference type="NCBI Taxonomy" id="4781"/>
    <lineage>
        <taxon>Eukaryota</taxon>
        <taxon>Sar</taxon>
        <taxon>Stramenopiles</taxon>
        <taxon>Oomycota</taxon>
        <taxon>Peronosporomycetes</taxon>
        <taxon>Peronosporales</taxon>
        <taxon>Peronosporaceae</taxon>
        <taxon>Plasmopara</taxon>
    </lineage>
</organism>
<feature type="domain" description="SANT and BTB" evidence="1">
    <location>
        <begin position="21"/>
        <end position="117"/>
    </location>
</feature>
<dbReference type="InterPro" id="IPR011333">
    <property type="entry name" value="SKP1/BTB/POZ_sf"/>
</dbReference>
<name>A0A0P1A5M9_PLAHL</name>
<dbReference type="RefSeq" id="XP_024571793.1">
    <property type="nucleotide sequence ID" value="XM_024724026.1"/>
</dbReference>